<reference evidence="3 4" key="1">
    <citation type="submission" date="2017-05" db="EMBL/GenBank/DDBJ databases">
        <authorList>
            <person name="Song R."/>
            <person name="Chenine A.L."/>
            <person name="Ruprecht R.M."/>
        </authorList>
    </citation>
    <scope>NUCLEOTIDE SEQUENCE [LARGE SCALE GENOMIC DNA]</scope>
</reference>
<feature type="transmembrane region" description="Helical" evidence="2">
    <location>
        <begin position="13"/>
        <end position="32"/>
    </location>
</feature>
<keyword evidence="2" id="KW-0472">Membrane</keyword>
<protein>
    <submittedName>
        <fullName evidence="3">Uncharacterized protein</fullName>
    </submittedName>
</protein>
<dbReference type="EMBL" id="MF063068">
    <property type="protein sequence ID" value="ARV77313.1"/>
    <property type="molecule type" value="Genomic_DNA"/>
</dbReference>
<proteinExistence type="predicted"/>
<organism evidence="3 4">
    <name type="scientific">Pseudomonas phage Noxifer</name>
    <dbReference type="NCBI Taxonomy" id="2006684"/>
    <lineage>
        <taxon>Viruses</taxon>
        <taxon>Duplodnaviria</taxon>
        <taxon>Heunggongvirae</taxon>
        <taxon>Uroviricota</taxon>
        <taxon>Caudoviricetes</taxon>
        <taxon>Chimalliviridae</taxon>
        <taxon>Noxifervirus</taxon>
        <taxon>Noxifervirus noxifer</taxon>
    </lineage>
</organism>
<evidence type="ECO:0000256" key="2">
    <source>
        <dbReference type="SAM" id="Phobius"/>
    </source>
</evidence>
<evidence type="ECO:0000313" key="4">
    <source>
        <dbReference type="Proteomes" id="UP000224829"/>
    </source>
</evidence>
<keyword evidence="2" id="KW-1133">Transmembrane helix</keyword>
<gene>
    <name evidence="3" type="ORF">NOXIFER_144</name>
</gene>
<evidence type="ECO:0000256" key="1">
    <source>
        <dbReference type="SAM" id="MobiDB-lite"/>
    </source>
</evidence>
<keyword evidence="4" id="KW-1185">Reference proteome</keyword>
<keyword evidence="2" id="KW-0812">Transmembrane</keyword>
<accession>A0A1Y0SZU7</accession>
<name>A0A1Y0SZU7_9CAUD</name>
<sequence length="180" mass="19880">MFKVLGKLPWFEWVGIISLLGALVAGAMFFTAHGRMEEDNKQLTKQTQDLSHLLLVEKKAAAITDQAVFEYTYERDLKLQEAQGYRAQTAEEYFAARDSYTPTTEVTPKEKEHVSAPAKPKPPVPAKPKVQAVANDPDPVAIAALVNGMRRTYCRAYYDRATCPSKSDADGVQAESAAGR</sequence>
<evidence type="ECO:0000313" key="3">
    <source>
        <dbReference type="EMBL" id="ARV77313.1"/>
    </source>
</evidence>
<feature type="region of interest" description="Disordered" evidence="1">
    <location>
        <begin position="100"/>
        <end position="131"/>
    </location>
</feature>
<dbReference type="Proteomes" id="UP000224829">
    <property type="component" value="Segment"/>
</dbReference>